<dbReference type="AlphaFoldDB" id="A0AAJ7LP41"/>
<evidence type="ECO:0000256" key="9">
    <source>
        <dbReference type="ARBA" id="ARBA00023180"/>
    </source>
</evidence>
<dbReference type="GeneID" id="108879872"/>
<dbReference type="RefSeq" id="XP_018526820.2">
    <property type="nucleotide sequence ID" value="XM_018671304.2"/>
</dbReference>
<keyword evidence="5" id="KW-0735">Signal-anchor</keyword>
<keyword evidence="9" id="KW-0325">Glycoprotein</keyword>
<accession>A0AAJ7LP41</accession>
<evidence type="ECO:0000256" key="5">
    <source>
        <dbReference type="ARBA" id="ARBA00022968"/>
    </source>
</evidence>
<keyword evidence="6 10" id="KW-1133">Transmembrane helix</keyword>
<sequence length="465" mass="54175">MTSEHVYSLTIEDFLSPCRKPLPKHCLLMLRLKVPLWVLVMSGKKGIKCTPVVRGLLLWVLLTNIVLVLYCFNPTQVKIRGHQEDTCPLSMAGLLKNNVTTPSQSTKSQSEGCTPAVNIMFMKTHKTASSTILNILFRFGEKHKLKFAFPDGRNDFFYPSPFLCSQVKGYRPGECFNIVCNHMRFDHQEVAKLLPPDAVYITILRDPVDLFESSFHYYHKTVPLTWRINGENKLMEFLSNPRTFYSPEAYNSFYLKNLLFFDFGFDNDVKADDPRVMSHIHNLSKHFDLVLIAEYFEESLILLKDKLCWTMEDIIYFKLNARKSSSVSRLTPEFRAKALEWNGADWRLYQHFNATFWAKVEAYGKERMKQEVNELRRRNAEMKAICLEGGNAVEPQKIQNKRFMPWQPVGESSILGYNMKKDTDPKFRTICEKMLTPEIQYLSELGVSLWLTRLWGWFKDTVFTV</sequence>
<evidence type="ECO:0000256" key="10">
    <source>
        <dbReference type="SAM" id="Phobius"/>
    </source>
</evidence>
<dbReference type="InterPro" id="IPR009729">
    <property type="entry name" value="Gal-3-0_sulfotransfrase"/>
</dbReference>
<dbReference type="FunFam" id="3.40.50.300:FF:000807">
    <property type="entry name" value="galactosylceramide sulfotransferase isoform X1"/>
    <property type="match status" value="1"/>
</dbReference>
<comment type="similarity">
    <text evidence="2">Belongs to the galactose-3-O-sulfotransferase family.</text>
</comment>
<comment type="subcellular location">
    <subcellularLocation>
        <location evidence="1">Golgi apparatus membrane</location>
        <topology evidence="1">Single-pass type II membrane protein</topology>
    </subcellularLocation>
</comment>
<protein>
    <submittedName>
        <fullName evidence="12">Galactosylceramide sulfotransferase</fullName>
    </submittedName>
</protein>
<name>A0AAJ7LP41_LATCA</name>
<keyword evidence="3" id="KW-0808">Transferase</keyword>
<dbReference type="PANTHER" id="PTHR14647:SF56">
    <property type="entry name" value="GALACTOSYLCERAMIDE SULFOTRANSFERASE"/>
    <property type="match status" value="1"/>
</dbReference>
<dbReference type="GO" id="GO:0006682">
    <property type="term" value="P:galactosylceramide biosynthetic process"/>
    <property type="evidence" value="ECO:0007669"/>
    <property type="project" value="TreeGrafter"/>
</dbReference>
<dbReference type="GO" id="GO:0042552">
    <property type="term" value="P:myelination"/>
    <property type="evidence" value="ECO:0007669"/>
    <property type="project" value="TreeGrafter"/>
</dbReference>
<reference evidence="12" key="1">
    <citation type="submission" date="2025-08" db="UniProtKB">
        <authorList>
            <consortium name="RefSeq"/>
        </authorList>
    </citation>
    <scope>IDENTIFICATION</scope>
    <source>
        <tissue evidence="12">Brain</tissue>
    </source>
</reference>
<gene>
    <name evidence="12" type="primary">gal3st1b</name>
</gene>
<dbReference type="GO" id="GO:0000139">
    <property type="term" value="C:Golgi membrane"/>
    <property type="evidence" value="ECO:0007669"/>
    <property type="project" value="UniProtKB-SubCell"/>
</dbReference>
<evidence type="ECO:0000256" key="7">
    <source>
        <dbReference type="ARBA" id="ARBA00023034"/>
    </source>
</evidence>
<evidence type="ECO:0000256" key="1">
    <source>
        <dbReference type="ARBA" id="ARBA00004323"/>
    </source>
</evidence>
<dbReference type="CTD" id="793584"/>
<evidence type="ECO:0000256" key="8">
    <source>
        <dbReference type="ARBA" id="ARBA00023136"/>
    </source>
</evidence>
<dbReference type="Gene3D" id="3.40.50.300">
    <property type="entry name" value="P-loop containing nucleotide triphosphate hydrolases"/>
    <property type="match status" value="1"/>
</dbReference>
<evidence type="ECO:0000256" key="4">
    <source>
        <dbReference type="ARBA" id="ARBA00022692"/>
    </source>
</evidence>
<keyword evidence="8 10" id="KW-0472">Membrane</keyword>
<dbReference type="SUPFAM" id="SSF52540">
    <property type="entry name" value="P-loop containing nucleoside triphosphate hydrolases"/>
    <property type="match status" value="1"/>
</dbReference>
<evidence type="ECO:0000256" key="2">
    <source>
        <dbReference type="ARBA" id="ARBA00008124"/>
    </source>
</evidence>
<proteinExistence type="inferred from homology"/>
<dbReference type="InterPro" id="IPR027417">
    <property type="entry name" value="P-loop_NTPase"/>
</dbReference>
<evidence type="ECO:0000256" key="6">
    <source>
        <dbReference type="ARBA" id="ARBA00022989"/>
    </source>
</evidence>
<feature type="transmembrane region" description="Helical" evidence="10">
    <location>
        <begin position="52"/>
        <end position="70"/>
    </location>
</feature>
<evidence type="ECO:0000313" key="12">
    <source>
        <dbReference type="RefSeq" id="XP_018526820.2"/>
    </source>
</evidence>
<keyword evidence="7" id="KW-0333">Golgi apparatus</keyword>
<dbReference type="GO" id="GO:0001733">
    <property type="term" value="F:galactosylceramide sulfotransferase activity"/>
    <property type="evidence" value="ECO:0007669"/>
    <property type="project" value="InterPro"/>
</dbReference>
<keyword evidence="4 10" id="KW-0812">Transmembrane</keyword>
<dbReference type="PANTHER" id="PTHR14647">
    <property type="entry name" value="GALACTOSE-3-O-SULFOTRANSFERASE"/>
    <property type="match status" value="1"/>
</dbReference>
<dbReference type="Pfam" id="PF06990">
    <property type="entry name" value="Gal-3-0_sulfotr"/>
    <property type="match status" value="1"/>
</dbReference>
<dbReference type="KEGG" id="lcf:108879872"/>
<evidence type="ECO:0000313" key="11">
    <source>
        <dbReference type="Proteomes" id="UP000694890"/>
    </source>
</evidence>
<dbReference type="Proteomes" id="UP000694890">
    <property type="component" value="Linkage group LG9"/>
</dbReference>
<evidence type="ECO:0000256" key="3">
    <source>
        <dbReference type="ARBA" id="ARBA00022679"/>
    </source>
</evidence>
<organism evidence="11 12">
    <name type="scientific">Lates calcarifer</name>
    <name type="common">Barramundi</name>
    <name type="synonym">Holocentrus calcarifer</name>
    <dbReference type="NCBI Taxonomy" id="8187"/>
    <lineage>
        <taxon>Eukaryota</taxon>
        <taxon>Metazoa</taxon>
        <taxon>Chordata</taxon>
        <taxon>Craniata</taxon>
        <taxon>Vertebrata</taxon>
        <taxon>Euteleostomi</taxon>
        <taxon>Actinopterygii</taxon>
        <taxon>Neopterygii</taxon>
        <taxon>Teleostei</taxon>
        <taxon>Neoteleostei</taxon>
        <taxon>Acanthomorphata</taxon>
        <taxon>Carangaria</taxon>
        <taxon>Carangaria incertae sedis</taxon>
        <taxon>Centropomidae</taxon>
        <taxon>Lates</taxon>
    </lineage>
</organism>